<sequence>MIARQLAKMPRASEPQKLQMMTALLLGSPEFQMR</sequence>
<dbReference type="Proteomes" id="UP000002207">
    <property type="component" value="Chromosome"/>
</dbReference>
<organism evidence="1 2">
    <name type="scientific">Acidobacterium capsulatum (strain ATCC 51196 / DSM 11244 / BCRC 80197 / JCM 7670 / NBRC 15755 / NCIMB 13165 / 161)</name>
    <dbReference type="NCBI Taxonomy" id="240015"/>
    <lineage>
        <taxon>Bacteria</taxon>
        <taxon>Pseudomonadati</taxon>
        <taxon>Acidobacteriota</taxon>
        <taxon>Terriglobia</taxon>
        <taxon>Terriglobales</taxon>
        <taxon>Acidobacteriaceae</taxon>
        <taxon>Acidobacterium</taxon>
    </lineage>
</organism>
<proteinExistence type="predicted"/>
<evidence type="ECO:0000313" key="2">
    <source>
        <dbReference type="Proteomes" id="UP000002207"/>
    </source>
</evidence>
<protein>
    <recommendedName>
        <fullName evidence="3">DUF1800 domain-containing protein</fullName>
    </recommendedName>
</protein>
<evidence type="ECO:0000313" key="1">
    <source>
        <dbReference type="EMBL" id="ACO32568.1"/>
    </source>
</evidence>
<dbReference type="KEGG" id="aca:ACP_2473"/>
<reference evidence="1 2" key="1">
    <citation type="journal article" date="2009" name="Appl. Environ. Microbiol.">
        <title>Three genomes from the phylum Acidobacteria provide insight into the lifestyles of these microorganisms in soils.</title>
        <authorList>
            <person name="Ward N.L."/>
            <person name="Challacombe J.F."/>
            <person name="Janssen P.H."/>
            <person name="Henrissat B."/>
            <person name="Coutinho P.M."/>
            <person name="Wu M."/>
            <person name="Xie G."/>
            <person name="Haft D.H."/>
            <person name="Sait M."/>
            <person name="Badger J."/>
            <person name="Barabote R.D."/>
            <person name="Bradley B."/>
            <person name="Brettin T.S."/>
            <person name="Brinkac L.M."/>
            <person name="Bruce D."/>
            <person name="Creasy T."/>
            <person name="Daugherty S.C."/>
            <person name="Davidsen T.M."/>
            <person name="DeBoy R.T."/>
            <person name="Detter J.C."/>
            <person name="Dodson R.J."/>
            <person name="Durkin A.S."/>
            <person name="Ganapathy A."/>
            <person name="Gwinn-Giglio M."/>
            <person name="Han C.S."/>
            <person name="Khouri H."/>
            <person name="Kiss H."/>
            <person name="Kothari S.P."/>
            <person name="Madupu R."/>
            <person name="Nelson K.E."/>
            <person name="Nelson W.C."/>
            <person name="Paulsen I."/>
            <person name="Penn K."/>
            <person name="Ren Q."/>
            <person name="Rosovitz M.J."/>
            <person name="Selengut J.D."/>
            <person name="Shrivastava S."/>
            <person name="Sullivan S.A."/>
            <person name="Tapia R."/>
            <person name="Thompson L.S."/>
            <person name="Watkins K.L."/>
            <person name="Yang Q."/>
            <person name="Yu C."/>
            <person name="Zafar N."/>
            <person name="Zhou L."/>
            <person name="Kuske C.R."/>
        </authorList>
    </citation>
    <scope>NUCLEOTIDE SEQUENCE [LARGE SCALE GENOMIC DNA]</scope>
    <source>
        <strain evidence="2">ATCC 51196 / DSM 11244 / BCRC 80197 / JCM 7670 / NBRC 15755 / NCIMB 13165 / 161</strain>
    </source>
</reference>
<dbReference type="AlphaFoldDB" id="C1F1G5"/>
<dbReference type="STRING" id="240015.ACP_2473"/>
<gene>
    <name evidence="1" type="ordered locus">ACP_2473</name>
</gene>
<accession>C1F1G5</accession>
<dbReference type="EMBL" id="CP001472">
    <property type="protein sequence ID" value="ACO32568.1"/>
    <property type="molecule type" value="Genomic_DNA"/>
</dbReference>
<dbReference type="InParanoid" id="C1F1G5"/>
<evidence type="ECO:0008006" key="3">
    <source>
        <dbReference type="Google" id="ProtNLM"/>
    </source>
</evidence>
<dbReference type="HOGENOM" id="CLU_3371474_0_0_0"/>
<keyword evidence="2" id="KW-1185">Reference proteome</keyword>
<name>C1F1G5_ACIC5</name>